<feature type="domain" description="Amine oxidase" evidence="1">
    <location>
        <begin position="10"/>
        <end position="275"/>
    </location>
</feature>
<dbReference type="Pfam" id="PF01593">
    <property type="entry name" value="Amino_oxidase"/>
    <property type="match status" value="1"/>
</dbReference>
<dbReference type="Gene3D" id="3.50.50.60">
    <property type="entry name" value="FAD/NAD(P)-binding domain"/>
    <property type="match status" value="1"/>
</dbReference>
<dbReference type="Proteomes" id="UP000320359">
    <property type="component" value="Unassembled WGS sequence"/>
</dbReference>
<sequence length="438" mass="49458">MKIAVIGGGVAGITAAHLLSQKHDVFLFEKNNYVGGHTATVDVDLDGQRFAIDTGFIVFNDRTYPHFKALLKQNQVAWKDTEMSFSVQNPNSGLEYNGHSLWTLFAQKRNFLRPRFYRMLRDIVRFNDQAKQAFSNRSEADLAQQTLSQFVDELALGQEFRHNYLYPMCAAIWSASLKEAANFPLQFFLRFFMNHGLLNISDRPQWHVIEGGSRSYIPALTAAFADRIQLNARIATVSRLDKGVVIVHSDGREENFDEVIFACHSAQALALLADPSSEEKEILGGIPYQDNDVVLHTDISQLPKRKAAWASWNYLLPQHKDGELHPATVTYNMNILQGITHPSKTFCVTLNNTAAIDPNRILRRFTYAHPVYSVDSFAKRQRRLEICGKRHTHFCGAYWYSGFHEDGVRSAVDIAHRFGIEGPDDAGNAALHQMKGAV</sequence>
<dbReference type="InterPro" id="IPR036188">
    <property type="entry name" value="FAD/NAD-bd_sf"/>
</dbReference>
<name>A0A552X5G9_9GAMM</name>
<dbReference type="AlphaFoldDB" id="A0A552X5G9"/>
<proteinExistence type="predicted"/>
<dbReference type="InterPro" id="IPR002937">
    <property type="entry name" value="Amino_oxidase"/>
</dbReference>
<keyword evidence="3" id="KW-1185">Reference proteome</keyword>
<dbReference type="InterPro" id="IPR050464">
    <property type="entry name" value="Zeta_carotene_desat/Oxidored"/>
</dbReference>
<comment type="caution">
    <text evidence="2">The sequence shown here is derived from an EMBL/GenBank/DDBJ whole genome shotgun (WGS) entry which is preliminary data.</text>
</comment>
<dbReference type="RefSeq" id="WP_143234264.1">
    <property type="nucleotide sequence ID" value="NZ_VJWL01000001.1"/>
</dbReference>
<gene>
    <name evidence="2" type="ORF">FM042_03035</name>
</gene>
<reference evidence="2 3" key="1">
    <citation type="submission" date="2019-07" db="EMBL/GenBank/DDBJ databases">
        <authorList>
            <person name="Yang M."/>
            <person name="Zhao D."/>
            <person name="Xiang H."/>
        </authorList>
    </citation>
    <scope>NUCLEOTIDE SEQUENCE [LARGE SCALE GENOMIC DNA]</scope>
    <source>
        <strain evidence="2 3">IM1326</strain>
    </source>
</reference>
<dbReference type="SUPFAM" id="SSF51905">
    <property type="entry name" value="FAD/NAD(P)-binding domain"/>
    <property type="match status" value="1"/>
</dbReference>
<dbReference type="OrthoDB" id="20837at2"/>
<protein>
    <submittedName>
        <fullName evidence="2">FAD-binding protein</fullName>
    </submittedName>
</protein>
<evidence type="ECO:0000313" key="3">
    <source>
        <dbReference type="Proteomes" id="UP000320359"/>
    </source>
</evidence>
<evidence type="ECO:0000259" key="1">
    <source>
        <dbReference type="Pfam" id="PF01593"/>
    </source>
</evidence>
<evidence type="ECO:0000313" key="2">
    <source>
        <dbReference type="EMBL" id="TRW49843.1"/>
    </source>
</evidence>
<accession>A0A552X5G9</accession>
<dbReference type="GO" id="GO:0016491">
    <property type="term" value="F:oxidoreductase activity"/>
    <property type="evidence" value="ECO:0007669"/>
    <property type="project" value="InterPro"/>
</dbReference>
<dbReference type="PANTHER" id="PTHR42923:SF17">
    <property type="entry name" value="AMINE OXIDASE DOMAIN-CONTAINING PROTEIN"/>
    <property type="match status" value="1"/>
</dbReference>
<dbReference type="EMBL" id="VJWL01000001">
    <property type="protein sequence ID" value="TRW49843.1"/>
    <property type="molecule type" value="Genomic_DNA"/>
</dbReference>
<dbReference type="PANTHER" id="PTHR42923">
    <property type="entry name" value="PROTOPORPHYRINOGEN OXIDASE"/>
    <property type="match status" value="1"/>
</dbReference>
<organism evidence="2 3">
    <name type="scientific">Aliidiomarina halalkaliphila</name>
    <dbReference type="NCBI Taxonomy" id="2593535"/>
    <lineage>
        <taxon>Bacteria</taxon>
        <taxon>Pseudomonadati</taxon>
        <taxon>Pseudomonadota</taxon>
        <taxon>Gammaproteobacteria</taxon>
        <taxon>Alteromonadales</taxon>
        <taxon>Idiomarinaceae</taxon>
        <taxon>Aliidiomarina</taxon>
    </lineage>
</organism>